<organism evidence="1 2">
    <name type="scientific">Hassallia byssoidea VB512170</name>
    <dbReference type="NCBI Taxonomy" id="1304833"/>
    <lineage>
        <taxon>Bacteria</taxon>
        <taxon>Bacillati</taxon>
        <taxon>Cyanobacteriota</taxon>
        <taxon>Cyanophyceae</taxon>
        <taxon>Nostocales</taxon>
        <taxon>Tolypothrichaceae</taxon>
        <taxon>Hassallia</taxon>
    </lineage>
</organism>
<protein>
    <submittedName>
        <fullName evidence="1">Uncharacterized protein</fullName>
    </submittedName>
</protein>
<evidence type="ECO:0000313" key="2">
    <source>
        <dbReference type="Proteomes" id="UP000031549"/>
    </source>
</evidence>
<dbReference type="AlphaFoldDB" id="A0A846HBU6"/>
<dbReference type="EMBL" id="JTCM02000051">
    <property type="protein sequence ID" value="NEU74855.1"/>
    <property type="molecule type" value="Genomic_DNA"/>
</dbReference>
<name>A0A846HBU6_9CYAN</name>
<keyword evidence="2" id="KW-1185">Reference proteome</keyword>
<reference evidence="1 2" key="1">
    <citation type="journal article" date="2015" name="Genome Announc.">
        <title>Draft Genome Sequence of Cyanobacterium Hassallia byssoidea Strain VB512170, Isolated from Monuments in India.</title>
        <authorList>
            <person name="Singh D."/>
            <person name="Chandrababunaidu M.M."/>
            <person name="Panda A."/>
            <person name="Sen D."/>
            <person name="Bhattacharyya S."/>
            <person name="Adhikary S.P."/>
            <person name="Tripathy S."/>
        </authorList>
    </citation>
    <scope>NUCLEOTIDE SEQUENCE [LARGE SCALE GENOMIC DNA]</scope>
    <source>
        <strain evidence="1 2">VB512170</strain>
    </source>
</reference>
<proteinExistence type="predicted"/>
<dbReference type="RefSeq" id="WP_163519043.1">
    <property type="nucleotide sequence ID" value="NZ_JTCM02000051.1"/>
</dbReference>
<dbReference type="Proteomes" id="UP000031549">
    <property type="component" value="Unassembled WGS sequence"/>
</dbReference>
<accession>A0A846HBU6</accession>
<gene>
    <name evidence="1" type="ORF">PI95_020425</name>
</gene>
<comment type="caution">
    <text evidence="1">The sequence shown here is derived from an EMBL/GenBank/DDBJ whole genome shotgun (WGS) entry which is preliminary data.</text>
</comment>
<sequence>MGNGEWVMGNGNNYQCPMPDDARCLNGANLRTALAPQCPMTPDASTERTSARHWLPNAQCPMPNAQCPITNFGVHYAYIHRNFQRSLQASTGSPSRGSFTKFTRI</sequence>
<evidence type="ECO:0000313" key="1">
    <source>
        <dbReference type="EMBL" id="NEU74855.1"/>
    </source>
</evidence>